<dbReference type="SMART" id="SM00448">
    <property type="entry name" value="REC"/>
    <property type="match status" value="1"/>
</dbReference>
<dbReference type="PANTHER" id="PTHR44591:SF3">
    <property type="entry name" value="RESPONSE REGULATORY DOMAIN-CONTAINING PROTEIN"/>
    <property type="match status" value="1"/>
</dbReference>
<accession>A0A3B1A587</accession>
<dbReference type="InterPro" id="IPR050595">
    <property type="entry name" value="Bact_response_regulator"/>
</dbReference>
<dbReference type="PROSITE" id="PS50110">
    <property type="entry name" value="RESPONSE_REGULATORY"/>
    <property type="match status" value="1"/>
</dbReference>
<proteinExistence type="predicted"/>
<dbReference type="InterPro" id="IPR011006">
    <property type="entry name" value="CheY-like_superfamily"/>
</dbReference>
<dbReference type="InterPro" id="IPR001789">
    <property type="entry name" value="Sig_transdc_resp-reg_receiver"/>
</dbReference>
<gene>
    <name evidence="3" type="ORF">MNBD_GAMMA23-1169</name>
</gene>
<reference evidence="3" key="1">
    <citation type="submission" date="2018-06" db="EMBL/GenBank/DDBJ databases">
        <authorList>
            <person name="Zhirakovskaya E."/>
        </authorList>
    </citation>
    <scope>NUCLEOTIDE SEQUENCE</scope>
</reference>
<dbReference type="EMBL" id="UOFT01000040">
    <property type="protein sequence ID" value="VAW94747.1"/>
    <property type="molecule type" value="Genomic_DNA"/>
</dbReference>
<dbReference type="Gene3D" id="3.40.50.2300">
    <property type="match status" value="1"/>
</dbReference>
<evidence type="ECO:0000256" key="1">
    <source>
        <dbReference type="ARBA" id="ARBA00022553"/>
    </source>
</evidence>
<dbReference type="Pfam" id="PF00072">
    <property type="entry name" value="Response_reg"/>
    <property type="match status" value="1"/>
</dbReference>
<evidence type="ECO:0000259" key="2">
    <source>
        <dbReference type="PROSITE" id="PS50110"/>
    </source>
</evidence>
<protein>
    <recommendedName>
        <fullName evidence="2">Response regulatory domain-containing protein</fullName>
    </recommendedName>
</protein>
<dbReference type="SUPFAM" id="SSF52172">
    <property type="entry name" value="CheY-like"/>
    <property type="match status" value="1"/>
</dbReference>
<feature type="domain" description="Response regulatory" evidence="2">
    <location>
        <begin position="7"/>
        <end position="129"/>
    </location>
</feature>
<evidence type="ECO:0000313" key="3">
    <source>
        <dbReference type="EMBL" id="VAW94747.1"/>
    </source>
</evidence>
<name>A0A3B1A587_9ZZZZ</name>
<organism evidence="3">
    <name type="scientific">hydrothermal vent metagenome</name>
    <dbReference type="NCBI Taxonomy" id="652676"/>
    <lineage>
        <taxon>unclassified sequences</taxon>
        <taxon>metagenomes</taxon>
        <taxon>ecological metagenomes</taxon>
    </lineage>
</organism>
<dbReference type="GO" id="GO:0000160">
    <property type="term" value="P:phosphorelay signal transduction system"/>
    <property type="evidence" value="ECO:0007669"/>
    <property type="project" value="InterPro"/>
</dbReference>
<sequence>MDNTEIRILVVDDDDMLRDMHSVILEDEDYQVDSAENGREALDFFATHQYDLLLTDMFMPEMNGIELIIQCQQHYPLTKIIMLSGGGKEIEAKHGAGTIRFKSQEVEIELFLQKPFDLDEMLSLIEKILQK</sequence>
<dbReference type="AlphaFoldDB" id="A0A3B1A587"/>
<dbReference type="PANTHER" id="PTHR44591">
    <property type="entry name" value="STRESS RESPONSE REGULATOR PROTEIN 1"/>
    <property type="match status" value="1"/>
</dbReference>
<keyword evidence="1" id="KW-0597">Phosphoprotein</keyword>
<dbReference type="CDD" id="cd00156">
    <property type="entry name" value="REC"/>
    <property type="match status" value="1"/>
</dbReference>